<keyword evidence="1" id="KW-1133">Transmembrane helix</keyword>
<comment type="caution">
    <text evidence="2">The sequence shown here is derived from an EMBL/GenBank/DDBJ whole genome shotgun (WGS) entry which is preliminary data.</text>
</comment>
<keyword evidence="3" id="KW-1185">Reference proteome</keyword>
<protein>
    <submittedName>
        <fullName evidence="2">Uncharacterized protein</fullName>
    </submittedName>
</protein>
<dbReference type="EMBL" id="JACSNR010000006">
    <property type="protein sequence ID" value="MBM6923397.1"/>
    <property type="molecule type" value="Genomic_DNA"/>
</dbReference>
<proteinExistence type="predicted"/>
<gene>
    <name evidence="2" type="ORF">H9X81_06810</name>
</gene>
<accession>A0ABS2GLQ0</accession>
<keyword evidence="1" id="KW-0812">Transmembrane</keyword>
<evidence type="ECO:0000256" key="1">
    <source>
        <dbReference type="SAM" id="Phobius"/>
    </source>
</evidence>
<evidence type="ECO:0000313" key="3">
    <source>
        <dbReference type="Proteomes" id="UP000724149"/>
    </source>
</evidence>
<dbReference type="Proteomes" id="UP000724149">
    <property type="component" value="Unassembled WGS sequence"/>
</dbReference>
<sequence length="115" mass="12539">MVAIGITAFYIVNLFGSKFMAKIQNYLSVILIAGLLLLGIFGVLNGLPDSLDITQEGYFLGGTDGFYQAVMVLMPSVYAASNDLSTVLPCYIVLCGYLFLSVFAGFRLLKYQDVK</sequence>
<keyword evidence="1" id="KW-0472">Membrane</keyword>
<dbReference type="RefSeq" id="WP_204720789.1">
    <property type="nucleotide sequence ID" value="NZ_JACSNR010000006.1"/>
</dbReference>
<dbReference type="Gene3D" id="1.20.1740.10">
    <property type="entry name" value="Amino acid/polyamine transporter I"/>
    <property type="match status" value="1"/>
</dbReference>
<organism evidence="2 3">
    <name type="scientific">Hydrogenoanaerobacterium saccharovorans</name>
    <dbReference type="NCBI Taxonomy" id="474960"/>
    <lineage>
        <taxon>Bacteria</taxon>
        <taxon>Bacillati</taxon>
        <taxon>Bacillota</taxon>
        <taxon>Clostridia</taxon>
        <taxon>Eubacteriales</taxon>
        <taxon>Oscillospiraceae</taxon>
        <taxon>Hydrogenoanaerobacterium</taxon>
    </lineage>
</organism>
<reference evidence="2 3" key="1">
    <citation type="journal article" date="2021" name="Sci. Rep.">
        <title>The distribution of antibiotic resistance genes in chicken gut microbiota commensals.</title>
        <authorList>
            <person name="Juricova H."/>
            <person name="Matiasovicova J."/>
            <person name="Kubasova T."/>
            <person name="Cejkova D."/>
            <person name="Rychlik I."/>
        </authorList>
    </citation>
    <scope>NUCLEOTIDE SEQUENCE [LARGE SCALE GENOMIC DNA]</scope>
    <source>
        <strain evidence="2 3">An564</strain>
    </source>
</reference>
<evidence type="ECO:0000313" key="2">
    <source>
        <dbReference type="EMBL" id="MBM6923397.1"/>
    </source>
</evidence>
<name>A0ABS2GLQ0_9FIRM</name>
<feature type="transmembrane region" description="Helical" evidence="1">
    <location>
        <begin position="86"/>
        <end position="109"/>
    </location>
</feature>
<feature type="transmembrane region" description="Helical" evidence="1">
    <location>
        <begin position="26"/>
        <end position="47"/>
    </location>
</feature>
<feature type="transmembrane region" description="Helical" evidence="1">
    <location>
        <begin position="59"/>
        <end position="80"/>
    </location>
</feature>